<evidence type="ECO:0000313" key="1">
    <source>
        <dbReference type="EMBL" id="GLQ10669.1"/>
    </source>
</evidence>
<protein>
    <submittedName>
        <fullName evidence="1">Uncharacterized protein</fullName>
    </submittedName>
</protein>
<reference evidence="1" key="2">
    <citation type="submission" date="2023-01" db="EMBL/GenBank/DDBJ databases">
        <title>Draft genome sequence of Devosia yakushimensis strain NBRC 103855.</title>
        <authorList>
            <person name="Sun Q."/>
            <person name="Mori K."/>
        </authorList>
    </citation>
    <scope>NUCLEOTIDE SEQUENCE</scope>
    <source>
        <strain evidence="1">NBRC 103855</strain>
    </source>
</reference>
<dbReference type="EMBL" id="BSNG01000001">
    <property type="protein sequence ID" value="GLQ10669.1"/>
    <property type="molecule type" value="Genomic_DNA"/>
</dbReference>
<reference evidence="1" key="1">
    <citation type="journal article" date="2014" name="Int. J. Syst. Evol. Microbiol.">
        <title>Complete genome of a new Firmicutes species belonging to the dominant human colonic microbiota ('Ruminococcus bicirculans') reveals two chromosomes and a selective capacity to utilize plant glucans.</title>
        <authorList>
            <consortium name="NISC Comparative Sequencing Program"/>
            <person name="Wegmann U."/>
            <person name="Louis P."/>
            <person name="Goesmann A."/>
            <person name="Henrissat B."/>
            <person name="Duncan S.H."/>
            <person name="Flint H.J."/>
        </authorList>
    </citation>
    <scope>NUCLEOTIDE SEQUENCE</scope>
    <source>
        <strain evidence="1">NBRC 103855</strain>
    </source>
</reference>
<comment type="caution">
    <text evidence="1">The sequence shown here is derived from an EMBL/GenBank/DDBJ whole genome shotgun (WGS) entry which is preliminary data.</text>
</comment>
<keyword evidence="2" id="KW-1185">Reference proteome</keyword>
<dbReference type="Proteomes" id="UP001161406">
    <property type="component" value="Unassembled WGS sequence"/>
</dbReference>
<evidence type="ECO:0000313" key="2">
    <source>
        <dbReference type="Proteomes" id="UP001161406"/>
    </source>
</evidence>
<dbReference type="RefSeq" id="WP_284391477.1">
    <property type="nucleotide sequence ID" value="NZ_BSNG01000001.1"/>
</dbReference>
<organism evidence="1 2">
    <name type="scientific">Devosia yakushimensis</name>
    <dbReference type="NCBI Taxonomy" id="470028"/>
    <lineage>
        <taxon>Bacteria</taxon>
        <taxon>Pseudomonadati</taxon>
        <taxon>Pseudomonadota</taxon>
        <taxon>Alphaproteobacteria</taxon>
        <taxon>Hyphomicrobiales</taxon>
        <taxon>Devosiaceae</taxon>
        <taxon>Devosia</taxon>
    </lineage>
</organism>
<sequence>MATRLHVREAGQDLLYSFADLLAYHGFGFPGGVAHGFKVLERALPLLADGEPPERREIEIRTAFRGPGARDAFEMVTRSLTESRYVVDAALERPERGETLARYVFVLSYRGTTVRLQIRPGLVRDEFIALGRKTDRTAEEDVRLTYLKQEMAERLLAMPATEVYDVT</sequence>
<accession>A0ABQ5UF11</accession>
<gene>
    <name evidence="1" type="ORF">GCM10007913_26010</name>
</gene>
<name>A0ABQ5UF11_9HYPH</name>
<proteinExistence type="predicted"/>